<evidence type="ECO:0000256" key="1">
    <source>
        <dbReference type="SAM" id="MobiDB-lite"/>
    </source>
</evidence>
<proteinExistence type="predicted"/>
<feature type="non-terminal residue" evidence="2">
    <location>
        <position position="1"/>
    </location>
</feature>
<feature type="region of interest" description="Disordered" evidence="1">
    <location>
        <begin position="45"/>
        <end position="117"/>
    </location>
</feature>
<reference evidence="3" key="1">
    <citation type="submission" date="2022-10" db="EMBL/GenBank/DDBJ databases">
        <title>Genome assembly of Pristionchus species.</title>
        <authorList>
            <person name="Yoshida K."/>
            <person name="Sommer R.J."/>
        </authorList>
    </citation>
    <scope>NUCLEOTIDE SEQUENCE [LARGE SCALE GENOMIC DNA]</scope>
    <source>
        <strain evidence="3">RS5460</strain>
    </source>
</reference>
<accession>A0AAN5CMZ3</accession>
<evidence type="ECO:0000313" key="2">
    <source>
        <dbReference type="EMBL" id="GMR47290.1"/>
    </source>
</evidence>
<dbReference type="EMBL" id="BTRK01000004">
    <property type="protein sequence ID" value="GMR47290.1"/>
    <property type="molecule type" value="Genomic_DNA"/>
</dbReference>
<name>A0AAN5CMZ3_9BILA</name>
<gene>
    <name evidence="2" type="ORF">PMAYCL1PPCAC_17485</name>
</gene>
<evidence type="ECO:0000313" key="3">
    <source>
        <dbReference type="Proteomes" id="UP001328107"/>
    </source>
</evidence>
<dbReference type="Proteomes" id="UP001328107">
    <property type="component" value="Unassembled WGS sequence"/>
</dbReference>
<comment type="caution">
    <text evidence="2">The sequence shown here is derived from an EMBL/GenBank/DDBJ whole genome shotgun (WGS) entry which is preliminary data.</text>
</comment>
<protein>
    <submittedName>
        <fullName evidence="2">Uncharacterized protein</fullName>
    </submittedName>
</protein>
<organism evidence="2 3">
    <name type="scientific">Pristionchus mayeri</name>
    <dbReference type="NCBI Taxonomy" id="1317129"/>
    <lineage>
        <taxon>Eukaryota</taxon>
        <taxon>Metazoa</taxon>
        <taxon>Ecdysozoa</taxon>
        <taxon>Nematoda</taxon>
        <taxon>Chromadorea</taxon>
        <taxon>Rhabditida</taxon>
        <taxon>Rhabditina</taxon>
        <taxon>Diplogasteromorpha</taxon>
        <taxon>Diplogasteroidea</taxon>
        <taxon>Neodiplogasteridae</taxon>
        <taxon>Pristionchus</taxon>
    </lineage>
</organism>
<feature type="compositionally biased region" description="Basic and acidic residues" evidence="1">
    <location>
        <begin position="76"/>
        <end position="109"/>
    </location>
</feature>
<keyword evidence="3" id="KW-1185">Reference proteome</keyword>
<sequence>DVIRRRKISHINHRKYTANRADRLKYFSTLRRGGDIRLIHSLGENTEGGLHQQHRSEGNQSEEPYHRKRQSQFIAKESRQESLHDCPRVSEGELTAERSEKRTRAEKGSPRSSSGWRVHMNNSCEKVLLAGRDCATIRWGISSQQNPRHQPQ</sequence>
<dbReference type="AlphaFoldDB" id="A0AAN5CMZ3"/>